<dbReference type="RefSeq" id="WP_132879944.1">
    <property type="nucleotide sequence ID" value="NZ_SLXQ01000015.1"/>
</dbReference>
<evidence type="ECO:0000313" key="1">
    <source>
        <dbReference type="EMBL" id="TCP45825.1"/>
    </source>
</evidence>
<dbReference type="Pfam" id="PF17645">
    <property type="entry name" value="Amdase"/>
    <property type="match status" value="1"/>
</dbReference>
<organism evidence="1 2">
    <name type="scientific">Tamaricihabitans halophyticus</name>
    <dbReference type="NCBI Taxonomy" id="1262583"/>
    <lineage>
        <taxon>Bacteria</taxon>
        <taxon>Bacillati</taxon>
        <taxon>Actinomycetota</taxon>
        <taxon>Actinomycetes</taxon>
        <taxon>Pseudonocardiales</taxon>
        <taxon>Pseudonocardiaceae</taxon>
        <taxon>Tamaricihabitans</taxon>
    </lineage>
</organism>
<keyword evidence="2" id="KW-1185">Reference proteome</keyword>
<protein>
    <submittedName>
        <fullName evidence="1">Maleate cis-trans isomerase</fullName>
    </submittedName>
</protein>
<evidence type="ECO:0000313" key="2">
    <source>
        <dbReference type="Proteomes" id="UP000294911"/>
    </source>
</evidence>
<dbReference type="InterPro" id="IPR053714">
    <property type="entry name" value="Iso_Racemase_Enz_sf"/>
</dbReference>
<keyword evidence="1" id="KW-0413">Isomerase</keyword>
<dbReference type="PANTHER" id="PTHR40267:SF1">
    <property type="entry name" value="BLR3294 PROTEIN"/>
    <property type="match status" value="1"/>
</dbReference>
<dbReference type="AlphaFoldDB" id="A0A4R2QFP4"/>
<name>A0A4R2QFP4_9PSEU</name>
<gene>
    <name evidence="1" type="ORF">EV191_115105</name>
</gene>
<dbReference type="EMBL" id="SLXQ01000015">
    <property type="protein sequence ID" value="TCP45825.1"/>
    <property type="molecule type" value="Genomic_DNA"/>
</dbReference>
<dbReference type="Proteomes" id="UP000294911">
    <property type="component" value="Unassembled WGS sequence"/>
</dbReference>
<accession>A0A4R2QFP4</accession>
<dbReference type="GO" id="GO:0016853">
    <property type="term" value="F:isomerase activity"/>
    <property type="evidence" value="ECO:0007669"/>
    <property type="project" value="UniProtKB-KW"/>
</dbReference>
<sequence length="265" mass="28186">MTEKVIADENPIRLGLLYPDTRGSGEDDFYALARQIDPAIRIGLGYVPWPEGREKAHLLDGKGKREVLRGLGDAAGLRVAARAVRPMAPGAVTWACSSGSFLHGLEGARGQTRLIQAEAGAPASSTSMAYVAALAAMGITRVSLGSVYHPLVTDVLIELLADAGVETVHRIDLDARSDRQLAAWEGPRLLEIVDRSNTAAAEAVLIPETALHTAAHLEDLELRAGKPVLTATQVTLWHALLLMGIQRPQTGLGALFQVVNQPTSS</sequence>
<comment type="caution">
    <text evidence="1">The sequence shown here is derived from an EMBL/GenBank/DDBJ whole genome shotgun (WGS) entry which is preliminary data.</text>
</comment>
<dbReference type="PANTHER" id="PTHR40267">
    <property type="entry name" value="BLR3294 PROTEIN"/>
    <property type="match status" value="1"/>
</dbReference>
<dbReference type="InterPro" id="IPR026286">
    <property type="entry name" value="MaiA/AMDase"/>
</dbReference>
<dbReference type="OrthoDB" id="4537983at2"/>
<dbReference type="Gene3D" id="3.40.50.12500">
    <property type="match status" value="1"/>
</dbReference>
<reference evidence="1 2" key="1">
    <citation type="submission" date="2019-03" db="EMBL/GenBank/DDBJ databases">
        <title>Genomic Encyclopedia of Type Strains, Phase IV (KMG-IV): sequencing the most valuable type-strain genomes for metagenomic binning, comparative biology and taxonomic classification.</title>
        <authorList>
            <person name="Goeker M."/>
        </authorList>
    </citation>
    <scope>NUCLEOTIDE SEQUENCE [LARGE SCALE GENOMIC DNA]</scope>
    <source>
        <strain evidence="1 2">DSM 45765</strain>
    </source>
</reference>
<proteinExistence type="predicted"/>